<dbReference type="GO" id="GO:0015036">
    <property type="term" value="F:disulfide oxidoreductase activity"/>
    <property type="evidence" value="ECO:0007669"/>
    <property type="project" value="UniProtKB-ARBA"/>
</dbReference>
<keyword evidence="5" id="KW-1185">Reference proteome</keyword>
<dbReference type="SUPFAM" id="SSF52833">
    <property type="entry name" value="Thioredoxin-like"/>
    <property type="match status" value="1"/>
</dbReference>
<dbReference type="Proteomes" id="UP000198599">
    <property type="component" value="Unassembled WGS sequence"/>
</dbReference>
<accession>A0A1I5G5Q2</accession>
<evidence type="ECO:0000256" key="2">
    <source>
        <dbReference type="SAM" id="SignalP"/>
    </source>
</evidence>
<dbReference type="InterPro" id="IPR000866">
    <property type="entry name" value="AhpC/TSA"/>
</dbReference>
<dbReference type="OrthoDB" id="9799347at2"/>
<dbReference type="InterPro" id="IPR036249">
    <property type="entry name" value="Thioredoxin-like_sf"/>
</dbReference>
<dbReference type="InterPro" id="IPR017937">
    <property type="entry name" value="Thioredoxin_CS"/>
</dbReference>
<dbReference type="Pfam" id="PF00578">
    <property type="entry name" value="AhpC-TSA"/>
    <property type="match status" value="1"/>
</dbReference>
<dbReference type="GO" id="GO:0016853">
    <property type="term" value="F:isomerase activity"/>
    <property type="evidence" value="ECO:0007669"/>
    <property type="project" value="UniProtKB-KW"/>
</dbReference>
<keyword evidence="1" id="KW-0676">Redox-active center</keyword>
<dbReference type="PROSITE" id="PS51352">
    <property type="entry name" value="THIOREDOXIN_2"/>
    <property type="match status" value="1"/>
</dbReference>
<feature type="signal peptide" evidence="2">
    <location>
        <begin position="1"/>
        <end position="22"/>
    </location>
</feature>
<protein>
    <submittedName>
        <fullName evidence="4">Thiol-disulfide isomerase or thioredoxin</fullName>
    </submittedName>
</protein>
<sequence length="191" mass="20458">MKLFRQIVLYMALALGANAGFAETPATASLEALRDGDMKKLNFHSAPEAAPDTAFERGEGGTGTLADYRGQYVLLNFWATWCAPCREEMPTLSNLQTAMGGDDFQVVTIATGRNAPTAMSKFFGEIGVDNLPLHRDPKSALARQMGIFGLPITLIIDPEGNEIARLQGDAHWDSESAKAIIQALIEGAGAS</sequence>
<evidence type="ECO:0000313" key="5">
    <source>
        <dbReference type="Proteomes" id="UP000198599"/>
    </source>
</evidence>
<keyword evidence="2" id="KW-0732">Signal</keyword>
<organism evidence="4 5">
    <name type="scientific">Roseovarius lutimaris</name>
    <dbReference type="NCBI Taxonomy" id="1005928"/>
    <lineage>
        <taxon>Bacteria</taxon>
        <taxon>Pseudomonadati</taxon>
        <taxon>Pseudomonadota</taxon>
        <taxon>Alphaproteobacteria</taxon>
        <taxon>Rhodobacterales</taxon>
        <taxon>Roseobacteraceae</taxon>
        <taxon>Roseovarius</taxon>
    </lineage>
</organism>
<evidence type="ECO:0000256" key="1">
    <source>
        <dbReference type="ARBA" id="ARBA00023284"/>
    </source>
</evidence>
<evidence type="ECO:0000313" key="4">
    <source>
        <dbReference type="EMBL" id="SFO31320.1"/>
    </source>
</evidence>
<name>A0A1I5G5Q2_9RHOB</name>
<feature type="chain" id="PRO_5011470536" evidence="2">
    <location>
        <begin position="23"/>
        <end position="191"/>
    </location>
</feature>
<dbReference type="STRING" id="1005928.SAMN04487859_12523"/>
<dbReference type="PROSITE" id="PS00194">
    <property type="entry name" value="THIOREDOXIN_1"/>
    <property type="match status" value="1"/>
</dbReference>
<keyword evidence="4" id="KW-0413">Isomerase</keyword>
<proteinExistence type="predicted"/>
<gene>
    <name evidence="4" type="ORF">SAMN04487859_12523</name>
</gene>
<dbReference type="InterPro" id="IPR013766">
    <property type="entry name" value="Thioredoxin_domain"/>
</dbReference>
<dbReference type="PANTHER" id="PTHR42852:SF18">
    <property type="entry name" value="CHROMOSOME UNDETERMINED SCAFFOLD_47, WHOLE GENOME SHOTGUN SEQUENCE"/>
    <property type="match status" value="1"/>
</dbReference>
<dbReference type="CDD" id="cd02966">
    <property type="entry name" value="TlpA_like_family"/>
    <property type="match status" value="1"/>
</dbReference>
<evidence type="ECO:0000259" key="3">
    <source>
        <dbReference type="PROSITE" id="PS51352"/>
    </source>
</evidence>
<feature type="domain" description="Thioredoxin" evidence="3">
    <location>
        <begin position="44"/>
        <end position="186"/>
    </location>
</feature>
<dbReference type="PANTHER" id="PTHR42852">
    <property type="entry name" value="THIOL:DISULFIDE INTERCHANGE PROTEIN DSBE"/>
    <property type="match status" value="1"/>
</dbReference>
<dbReference type="EMBL" id="FOVP01000025">
    <property type="protein sequence ID" value="SFO31320.1"/>
    <property type="molecule type" value="Genomic_DNA"/>
</dbReference>
<dbReference type="InterPro" id="IPR050553">
    <property type="entry name" value="Thioredoxin_ResA/DsbE_sf"/>
</dbReference>
<dbReference type="Gene3D" id="3.40.30.10">
    <property type="entry name" value="Glutaredoxin"/>
    <property type="match status" value="1"/>
</dbReference>
<dbReference type="RefSeq" id="WP_092841845.1">
    <property type="nucleotide sequence ID" value="NZ_FOVP01000025.1"/>
</dbReference>
<reference evidence="5" key="1">
    <citation type="submission" date="2016-10" db="EMBL/GenBank/DDBJ databases">
        <authorList>
            <person name="Varghese N."/>
            <person name="Submissions S."/>
        </authorList>
    </citation>
    <scope>NUCLEOTIDE SEQUENCE [LARGE SCALE GENOMIC DNA]</scope>
    <source>
        <strain evidence="5">DSM 28463</strain>
    </source>
</reference>
<dbReference type="GO" id="GO:0016209">
    <property type="term" value="F:antioxidant activity"/>
    <property type="evidence" value="ECO:0007669"/>
    <property type="project" value="InterPro"/>
</dbReference>
<dbReference type="AlphaFoldDB" id="A0A1I5G5Q2"/>